<proteinExistence type="inferred from homology"/>
<organism evidence="5 6">
    <name type="scientific">Lacihabitans soyangensis</name>
    <dbReference type="NCBI Taxonomy" id="869394"/>
    <lineage>
        <taxon>Bacteria</taxon>
        <taxon>Pseudomonadati</taxon>
        <taxon>Bacteroidota</taxon>
        <taxon>Cytophagia</taxon>
        <taxon>Cytophagales</taxon>
        <taxon>Leadbetterellaceae</taxon>
        <taxon>Lacihabitans</taxon>
    </lineage>
</organism>
<sequence length="94" mass="11118">MEITKIQIEELTKTNWKITDGKLHKLFNFKNYAEVINFTMKVFEIVEKHNHHPEIVVNYSKVEVSVNNHEEKNISDKCYLLAKDIDFINNIPSI</sequence>
<keyword evidence="6" id="KW-1185">Reference proteome</keyword>
<gene>
    <name evidence="5" type="ORF">EGI31_18095</name>
</gene>
<evidence type="ECO:0000313" key="5">
    <source>
        <dbReference type="EMBL" id="MCP9764854.1"/>
    </source>
</evidence>
<dbReference type="PANTHER" id="PTHR12599">
    <property type="entry name" value="PTERIN-4-ALPHA-CARBINOLAMINE DEHYDRATASE"/>
    <property type="match status" value="1"/>
</dbReference>
<dbReference type="EMBL" id="RJUF01000177">
    <property type="protein sequence ID" value="MCP9764854.1"/>
    <property type="molecule type" value="Genomic_DNA"/>
</dbReference>
<dbReference type="InterPro" id="IPR001533">
    <property type="entry name" value="Pterin_deHydtase"/>
</dbReference>
<dbReference type="RefSeq" id="WP_255038539.1">
    <property type="nucleotide sequence ID" value="NZ_RJUF01000177.1"/>
</dbReference>
<comment type="catalytic activity">
    <reaction evidence="1">
        <text>(4aS,6R)-4a-hydroxy-L-erythro-5,6,7,8-tetrahydrobiopterin = (6R)-L-erythro-6,7-dihydrobiopterin + H2O</text>
        <dbReference type="Rhea" id="RHEA:11920"/>
        <dbReference type="ChEBI" id="CHEBI:15377"/>
        <dbReference type="ChEBI" id="CHEBI:15642"/>
        <dbReference type="ChEBI" id="CHEBI:43120"/>
        <dbReference type="EC" id="4.2.1.96"/>
    </reaction>
</comment>
<evidence type="ECO:0000256" key="1">
    <source>
        <dbReference type="ARBA" id="ARBA00001554"/>
    </source>
</evidence>
<comment type="caution">
    <text evidence="5">The sequence shown here is derived from an EMBL/GenBank/DDBJ whole genome shotgun (WGS) entry which is preliminary data.</text>
</comment>
<comment type="similarity">
    <text evidence="2">Belongs to the pterin-4-alpha-carbinolamine dehydratase family.</text>
</comment>
<name>A0AAE3H480_9BACT</name>
<dbReference type="EC" id="4.2.1.96" evidence="3"/>
<protein>
    <recommendedName>
        <fullName evidence="3">4a-hydroxytetrahydrobiopterin dehydratase</fullName>
        <ecNumber evidence="3">4.2.1.96</ecNumber>
    </recommendedName>
</protein>
<dbReference type="GO" id="GO:0006729">
    <property type="term" value="P:tetrahydrobiopterin biosynthetic process"/>
    <property type="evidence" value="ECO:0007669"/>
    <property type="project" value="InterPro"/>
</dbReference>
<dbReference type="Pfam" id="PF01329">
    <property type="entry name" value="Pterin_4a"/>
    <property type="match status" value="1"/>
</dbReference>
<accession>A0AAE3H480</accession>
<dbReference type="Proteomes" id="UP001204144">
    <property type="component" value="Unassembled WGS sequence"/>
</dbReference>
<evidence type="ECO:0000256" key="4">
    <source>
        <dbReference type="ARBA" id="ARBA00023239"/>
    </source>
</evidence>
<reference evidence="5 6" key="1">
    <citation type="submission" date="2018-11" db="EMBL/GenBank/DDBJ databases">
        <title>Novel bacteria species description.</title>
        <authorList>
            <person name="Han J.-H."/>
        </authorList>
    </citation>
    <scope>NUCLEOTIDE SEQUENCE [LARGE SCALE GENOMIC DNA]</scope>
    <source>
        <strain evidence="5 6">KCTC23259</strain>
    </source>
</reference>
<keyword evidence="4" id="KW-0456">Lyase</keyword>
<dbReference type="Gene3D" id="3.30.1360.20">
    <property type="entry name" value="Transcriptional coactivator/pterin dehydratase"/>
    <property type="match status" value="1"/>
</dbReference>
<dbReference type="CDD" id="cd00488">
    <property type="entry name" value="PCD_DCoH"/>
    <property type="match status" value="1"/>
</dbReference>
<dbReference type="SUPFAM" id="SSF55248">
    <property type="entry name" value="PCD-like"/>
    <property type="match status" value="1"/>
</dbReference>
<evidence type="ECO:0000256" key="3">
    <source>
        <dbReference type="ARBA" id="ARBA00013252"/>
    </source>
</evidence>
<evidence type="ECO:0000313" key="6">
    <source>
        <dbReference type="Proteomes" id="UP001204144"/>
    </source>
</evidence>
<dbReference type="PANTHER" id="PTHR12599:SF0">
    <property type="entry name" value="PTERIN-4-ALPHA-CARBINOLAMINE DEHYDRATASE"/>
    <property type="match status" value="1"/>
</dbReference>
<evidence type="ECO:0000256" key="2">
    <source>
        <dbReference type="ARBA" id="ARBA00006472"/>
    </source>
</evidence>
<dbReference type="GO" id="GO:0008124">
    <property type="term" value="F:4-alpha-hydroxytetrahydrobiopterin dehydratase activity"/>
    <property type="evidence" value="ECO:0007669"/>
    <property type="project" value="UniProtKB-EC"/>
</dbReference>
<dbReference type="InterPro" id="IPR036428">
    <property type="entry name" value="PCD_sf"/>
</dbReference>
<dbReference type="AlphaFoldDB" id="A0AAE3H480"/>